<dbReference type="PANTHER" id="PTHR10366">
    <property type="entry name" value="NAD DEPENDENT EPIMERASE/DEHYDRATASE"/>
    <property type="match status" value="1"/>
</dbReference>
<dbReference type="AlphaFoldDB" id="A0A143ABD6"/>
<evidence type="ECO:0000313" key="4">
    <source>
        <dbReference type="EMBL" id="AMV66435.1"/>
    </source>
</evidence>
<sequence length="340" mass="37379">MKKTVLVTGGNGFLSMQLILELLKQGYTVRTTLRLLQKKSGVLATLKANHAVNLGNLNFVVADLTSDTGWQDAMQGMTYVLSVAAPMFSTDKAHINDAKDGILRILKQAQLAQVKRVVMTANFGAIGFSNKDKHSVTTETDWTNFDEKGFSLYEKSKAIAEKAAWQFMDKSSSNLEFTTINPVAILGTSLNEHVSGSFGLIKSLIDGSLKMIPNIPLNVVDVRDVVDLHIRAMTNPKANGERFIASEDGQISLPEIAALIRKARPQLSDQIPTKIMPNWIMRVGAPFSKQAQEGKLLLDINRNVSNQKAKQVLGWQPLSNNEETVLGAVDSLVKYDLLKK</sequence>
<evidence type="ECO:0000313" key="6">
    <source>
        <dbReference type="Proteomes" id="UP000076405"/>
    </source>
</evidence>
<evidence type="ECO:0000313" key="3">
    <source>
        <dbReference type="EMBL" id="AMV63624.1"/>
    </source>
</evidence>
<dbReference type="EMBL" id="CP012275">
    <property type="protein sequence ID" value="AMV63624.1"/>
    <property type="molecule type" value="Genomic_DNA"/>
</dbReference>
<dbReference type="EMBL" id="CP012288">
    <property type="protein sequence ID" value="AMV66435.1"/>
    <property type="molecule type" value="Genomic_DNA"/>
</dbReference>
<keyword evidence="5" id="KW-1185">Reference proteome</keyword>
<proteinExistence type="predicted"/>
<organism evidence="3 6">
    <name type="scientific">Pediococcus damnosus</name>
    <dbReference type="NCBI Taxonomy" id="51663"/>
    <lineage>
        <taxon>Bacteria</taxon>
        <taxon>Bacillati</taxon>
        <taxon>Bacillota</taxon>
        <taxon>Bacilli</taxon>
        <taxon>Lactobacillales</taxon>
        <taxon>Lactobacillaceae</taxon>
        <taxon>Pediococcus</taxon>
    </lineage>
</organism>
<evidence type="ECO:0000313" key="5">
    <source>
        <dbReference type="Proteomes" id="UP000076244"/>
    </source>
</evidence>
<dbReference type="FunFam" id="3.40.50.720:FF:000336">
    <property type="entry name" value="Aldehyde reductase"/>
    <property type="match status" value="1"/>
</dbReference>
<dbReference type="GO" id="GO:0016616">
    <property type="term" value="F:oxidoreductase activity, acting on the CH-OH group of donors, NAD or NADP as acceptor"/>
    <property type="evidence" value="ECO:0007669"/>
    <property type="project" value="InterPro"/>
</dbReference>
<dbReference type="InterPro" id="IPR036291">
    <property type="entry name" value="NAD(P)-bd_dom_sf"/>
</dbReference>
<dbReference type="Proteomes" id="UP000076244">
    <property type="component" value="Chromosome"/>
</dbReference>
<accession>A0A143ABD6</accession>
<keyword evidence="1" id="KW-0560">Oxidoreductase</keyword>
<dbReference type="GeneID" id="57275771"/>
<dbReference type="KEGG" id="pdm:ADU72_0488"/>
<dbReference type="InterPro" id="IPR050425">
    <property type="entry name" value="NAD(P)_dehydrat-like"/>
</dbReference>
<dbReference type="Pfam" id="PF01073">
    <property type="entry name" value="3Beta_HSD"/>
    <property type="match status" value="1"/>
</dbReference>
<dbReference type="PANTHER" id="PTHR10366:SF564">
    <property type="entry name" value="STEROL-4-ALPHA-CARBOXYLATE 3-DEHYDROGENASE, DECARBOXYLATING"/>
    <property type="match status" value="1"/>
</dbReference>
<reference evidence="5 6" key="1">
    <citation type="journal article" date="2016" name="PLoS ONE">
        <title>The Identification of Novel Diagnostic Marker Genes for the Detection of Beer Spoiling Pediococcus damnosus Strains Using the BlAst Diagnostic Gene findEr.</title>
        <authorList>
            <person name="Behr J."/>
            <person name="Geissler A.J."/>
            <person name="Schmid J."/>
            <person name="Zehe A."/>
            <person name="Vogel R.F."/>
        </authorList>
    </citation>
    <scope>NUCLEOTIDE SEQUENCE [LARGE SCALE GENOMIC DNA]</scope>
    <source>
        <strain evidence="3 6">TMW 2.1533</strain>
        <strain evidence="4 5">TMW 2.1535</strain>
    </source>
</reference>
<dbReference type="Gene3D" id="3.40.50.720">
    <property type="entry name" value="NAD(P)-binding Rossmann-like Domain"/>
    <property type="match status" value="1"/>
</dbReference>
<dbReference type="GO" id="GO:0006694">
    <property type="term" value="P:steroid biosynthetic process"/>
    <property type="evidence" value="ECO:0007669"/>
    <property type="project" value="InterPro"/>
</dbReference>
<name>A0A143ABD6_9LACO</name>
<dbReference type="InterPro" id="IPR002225">
    <property type="entry name" value="3Beta_OHSteriod_DH/Estase"/>
</dbReference>
<dbReference type="OrthoDB" id="9778052at2"/>
<evidence type="ECO:0000259" key="2">
    <source>
        <dbReference type="Pfam" id="PF01073"/>
    </source>
</evidence>
<dbReference type="SUPFAM" id="SSF51735">
    <property type="entry name" value="NAD(P)-binding Rossmann-fold domains"/>
    <property type="match status" value="1"/>
</dbReference>
<protein>
    <recommendedName>
        <fullName evidence="2">3-beta hydroxysteroid dehydrogenase/isomerase domain-containing protein</fullName>
    </recommendedName>
</protein>
<dbReference type="RefSeq" id="WP_046872545.1">
    <property type="nucleotide sequence ID" value="NZ_BAAAXI010000189.1"/>
</dbReference>
<evidence type="ECO:0000256" key="1">
    <source>
        <dbReference type="ARBA" id="ARBA00023002"/>
    </source>
</evidence>
<feature type="domain" description="3-beta hydroxysteroid dehydrogenase/isomerase" evidence="2">
    <location>
        <begin position="6"/>
        <end position="235"/>
    </location>
</feature>
<dbReference type="Proteomes" id="UP000076405">
    <property type="component" value="Chromosome"/>
</dbReference>
<gene>
    <name evidence="3" type="ORF">ADU70_2160</name>
    <name evidence="4" type="ORF">ADU72_0488</name>
</gene>